<dbReference type="InterPro" id="IPR008638">
    <property type="entry name" value="FhaB/CdiA-like_TPS"/>
</dbReference>
<feature type="compositionally biased region" description="Low complexity" evidence="1">
    <location>
        <begin position="3110"/>
        <end position="3120"/>
    </location>
</feature>
<evidence type="ECO:0000256" key="1">
    <source>
        <dbReference type="SAM" id="MobiDB-lite"/>
    </source>
</evidence>
<proteinExistence type="predicted"/>
<dbReference type="NCBIfam" id="TIGR01731">
    <property type="entry name" value="fil_hemag_20aa"/>
    <property type="match status" value="31"/>
</dbReference>
<reference evidence="3 4" key="1">
    <citation type="journal article" date="2024" name="Chem. Sci.">
        <title>Discovery of megapolipeptins by genome mining of a Burkholderiales bacteria collection.</title>
        <authorList>
            <person name="Paulo B.S."/>
            <person name="Recchia M.J.J."/>
            <person name="Lee S."/>
            <person name="Fergusson C.H."/>
            <person name="Romanowski S.B."/>
            <person name="Hernandez A."/>
            <person name="Krull N."/>
            <person name="Liu D.Y."/>
            <person name="Cavanagh H."/>
            <person name="Bos A."/>
            <person name="Gray C.A."/>
            <person name="Murphy B.T."/>
            <person name="Linington R.G."/>
            <person name="Eustaquio A.S."/>
        </authorList>
    </citation>
    <scope>NUCLEOTIDE SEQUENCE [LARGE SCALE GENOMIC DNA]</scope>
    <source>
        <strain evidence="3 4">RL17-379-BIB-C</strain>
    </source>
</reference>
<feature type="compositionally biased region" description="Low complexity" evidence="1">
    <location>
        <begin position="2801"/>
        <end position="2817"/>
    </location>
</feature>
<dbReference type="Pfam" id="PF13332">
    <property type="entry name" value="Fil_haemagg_2"/>
    <property type="match status" value="6"/>
</dbReference>
<gene>
    <name evidence="3" type="ORF">PQR00_08685</name>
</gene>
<dbReference type="SUPFAM" id="SSF51126">
    <property type="entry name" value="Pectin lyase-like"/>
    <property type="match status" value="1"/>
</dbReference>
<feature type="region of interest" description="Disordered" evidence="1">
    <location>
        <begin position="3320"/>
        <end position="3358"/>
    </location>
</feature>
<feature type="compositionally biased region" description="Polar residues" evidence="1">
    <location>
        <begin position="3382"/>
        <end position="3398"/>
    </location>
</feature>
<evidence type="ECO:0000259" key="2">
    <source>
        <dbReference type="SMART" id="SM00912"/>
    </source>
</evidence>
<dbReference type="InterPro" id="IPR011050">
    <property type="entry name" value="Pectin_lyase_fold/virulence"/>
</dbReference>
<feature type="domain" description="Filamentous haemagglutinin FhaB/tRNA nuclease CdiA-like TPS" evidence="2">
    <location>
        <begin position="92"/>
        <end position="212"/>
    </location>
</feature>
<evidence type="ECO:0000313" key="4">
    <source>
        <dbReference type="Proteomes" id="UP001629288"/>
    </source>
</evidence>
<dbReference type="InterPro" id="IPR010069">
    <property type="entry name" value="CdiA_FHA1_rpt"/>
</dbReference>
<organism evidence="3 4">
    <name type="scientific">Paraburkholderia strydomiana</name>
    <dbReference type="NCBI Taxonomy" id="1245417"/>
    <lineage>
        <taxon>Bacteria</taxon>
        <taxon>Pseudomonadati</taxon>
        <taxon>Pseudomonadota</taxon>
        <taxon>Betaproteobacteria</taxon>
        <taxon>Burkholderiales</taxon>
        <taxon>Burkholderiaceae</taxon>
        <taxon>Paraburkholderia</taxon>
    </lineage>
</organism>
<dbReference type="InterPro" id="IPR012334">
    <property type="entry name" value="Pectin_lyas_fold"/>
</dbReference>
<keyword evidence="4" id="KW-1185">Reference proteome</keyword>
<feature type="compositionally biased region" description="Basic and acidic residues" evidence="1">
    <location>
        <begin position="2370"/>
        <end position="2382"/>
    </location>
</feature>
<feature type="region of interest" description="Disordered" evidence="1">
    <location>
        <begin position="2534"/>
        <end position="2560"/>
    </location>
</feature>
<dbReference type="InterPro" id="IPR025157">
    <property type="entry name" value="Hemagglutinin_rpt"/>
</dbReference>
<feature type="compositionally biased region" description="Polar residues" evidence="1">
    <location>
        <begin position="2548"/>
        <end position="2560"/>
    </location>
</feature>
<dbReference type="Gene3D" id="2.160.20.10">
    <property type="entry name" value="Single-stranded right-handed beta-helix, Pectin lyase-like"/>
    <property type="match status" value="1"/>
</dbReference>
<feature type="region of interest" description="Disordered" evidence="1">
    <location>
        <begin position="3376"/>
        <end position="3398"/>
    </location>
</feature>
<feature type="compositionally biased region" description="Low complexity" evidence="1">
    <location>
        <begin position="3343"/>
        <end position="3358"/>
    </location>
</feature>
<dbReference type="Pfam" id="PF13018">
    <property type="entry name" value="ESPR"/>
    <property type="match status" value="1"/>
</dbReference>
<feature type="compositionally biased region" description="Polar residues" evidence="1">
    <location>
        <begin position="3320"/>
        <end position="3342"/>
    </location>
</feature>
<feature type="region of interest" description="Disordered" evidence="1">
    <location>
        <begin position="2781"/>
        <end position="2817"/>
    </location>
</feature>
<feature type="compositionally biased region" description="Polar residues" evidence="1">
    <location>
        <begin position="2784"/>
        <end position="2795"/>
    </location>
</feature>
<dbReference type="InterPro" id="IPR024973">
    <property type="entry name" value="ESPR"/>
</dbReference>
<comment type="caution">
    <text evidence="3">The sequence shown here is derived from an EMBL/GenBank/DDBJ whole genome shotgun (WGS) entry which is preliminary data.</text>
</comment>
<accession>A0ABW9BWK6</accession>
<dbReference type="Proteomes" id="UP001629288">
    <property type="component" value="Unassembled WGS sequence"/>
</dbReference>
<sequence>MNKNIYRVIFSAARGLWTAVQETASGSGKGNSTGTLRRAPLERTRVSFVDMLSMRHMAFAALCALGMQPLWADAQVVAAPVAGSRPAVGVTANGLPIVQITAPNAAGVSNNSYTQYNVGSQGLILNNSGSNVQTQLGGYVTGNPNLGAGGARVIVNQVVGGSPSQLLGYTEVAGQKAQVVIANPAGIYCNGCGFINTSRGVLTTGTPVFGGTGSLDAFHVTGGQIQIGAAGLNANNVDQVDLIARSVAVNGKIWAGQSLNVVTGNNDVRYSDLNAQSLGADGNNPGVAIDVAQLGGMYAGKIMLVGTDAGVGVNSAGTIASQAGDLQVSSQGKVTLSGSTSANGSVAISAAGDVANSGSVYATQKTTLSSQGQVSNSGTMAALGNTTITGASIVSTGSLGAGIDANGNVTGGGSLALTGAGGVTATGQQMAGGDLAFTGSSLNLAGGQTLAKGNASLTAYGNNGGGNIVHSGGSMQVGGSMTANAAGTFVNDQGRVGAAQLSLTAGGISNRGGTLSQVGAGDTTLTASGAFDNSGGTVTTNAQNTTIRTGSLANERGTISQAGAGVLNVQTGALDNGRGSIATNGAATIAATSVQNASGSVTSVQALNVASSGDVDNTAGRLEAAGAVNASGANIQNTAGRIVSGNGDGLTLTASGRITNAAGTTAQGGTGGVIGGNGNASINAASLTNSGTVTAAQQLAVKTSGTLDNSGGSLSGATLEANAASLRNASGTVSADTVSITAPQLDNSAGTITANHLNLSAANLVNHNGSLTQLGSGAMGVDVSGTLDNSSGGVIQTNSTDLTFASASVNNDGGTITHAGTGALTIDSGQGTGALTNVGGKIVTNGLANLSAGSIDDTGGAISAQTGLNATVAGALNNTNGQLQSNGDLQVTSGAAITNANGTIAAANNGSIRSSSLTNSGSITATRNLDVTVANALDNNSGTLSAQTVTASGASLKNANGIISADTVSVSVQQLDDSNGRIIANQLSVSATNLTNAHGSITQLGTGAMDLDVSGTLDNSSGGLIQTKSTDLTLAPSTLNNNGGTITHAGTGTLSVNSANGTGAVTNVGGSMISNGQVALNVGSLDDTGGVIGGQTGLNATVAGALNNTGGQLTSNGNLGITSGAALNNTGGTIAASGDSTVQAASLTNGGSITAAQHLNTVVSGTFDNSNGTLSAQTITENAASFRNANGVVSGDTVSMTVPQLDNSHGKITTNELTVSATNLTNEGGAITQLGTSAMDLAVSGTLDNSSGGAIQTNSTDLTLASASVNNNGGTITHAGTGTLTIRPGNGTGSLSNVGGKIVSNGQASVAVGSFDNTAGMLASQGVMTASVQGTLNNTNGRLSSGTGLSATSGGQLINAGGVIGAGGAAAGSTLSLAASSIDNSGGAITNVGSGATTLNGGNLITNRNAGGASGMGSISGNGNVTLNATSISNTQLGQLSGANLQINTSSLDNTGGAIGNVANTAGDIGIATSALTATSGKIVASRNLSVTASTLGGGGTYSAVNDLTLNLQGDFTTSPDYRFSAGHNLTFTLPGTFSNSGALTAVNGLSINASDIQNSGMLAAGGLLTTHSNTLTNTGTIVGGSVSLNAAQTLSNLGTSALIGATDSAGTLELLAADIENRDDTTATDTQAMTSIYGLGKVVLAGGKDGSGNYTNANLIRNQSALIQSGGDMELHAGQVTNTRRVMTTTGLTSAVDPALLDSLGISMSGCIALHMDACNPDHPYVGWVDLKDDGLRKLLASFPGGVYTVPPSGGQWNSGYQYTTYTGVGLANTIKDVSPQAQIISGGNLSATAVNQFQNYWSAVSAAGNIAAPVALDQNSWQGQTAPQVQVTYSGQYHYTNYDHSIGHWSLPFGDAPFEGSVPGGYTQAAPADVRTYALPAYESTFTAGGTLSGTGVHLNNTAGNAGVTPLGLLPGQTVSGTGAGAVSGAIGPHRVEAIGAGVVSGSVATGGNVHVGVVAVQGGRLVNSGLANFQNPTIAAATAVNVLNNITVPTGGLFHANTAPNPPYLVETNPAFTSQQQWLSSDYYFKQMGMNPGQIQLRLGDGFYEQKLVQDQILAMTGKSVLVNYASTQDEFQALMTSGAQLAKSLNVAPGTGLSPEQVAQLTTNVVIMQTQIVDGQSVLVPVVYLAKASQENMANGPVIAATDIDLKNAQTVTNSGTIKAANSFAISAQSVDSSFGTLQSGGQMSLVAAKDVNLTSATLNAGSLALQAGGNLVLNTAVNTLDQVSATGATRVTTTLGPIASINVAGNAAIVTGGNFEQDAASLNVGGALGMSIGGNWSLGALETGETKVVARANGVSDTHFVSDVGSSVKVGGASSIAIGGDLTATGANIDLGGGGVVAAKGNVTLQAATATSTVDSNSSGSDHHGDYSESLHTSDDVVTGTKFRSGDGLAIVSGKDINVMGSTVALDKGNALLMASGNVNVGATMETHVSNSDETHSHSGVGSHTSAANRVDQTATYADGSTISADGVAVVSGKDINVTGSNIVGTNAVALGAKGSVNILAATDTYQDSEYHDVKHSGLSGSGGIGFSVGSSEQKDQYDANSVTQSQSRSTVGAVQGNVTITAGKDIHIGGSDIIAGQAEGDVAGATGNISIAGQNVTIDPAQDSAWSHDQQEARSSGLTVAVTGTPLEAARDLKANASSGNAFQRTQNVLNGIGASAADTPSIAVSYGSSHSSSTTDISSLTNAGSTIRGGGNVSVTATGGAVKDANGLPIDGDLSIIGSTISAGGTASLTANRNVTLQASTDQLQQSAQSSSSSMGISLASPGLGDLGRWISGTANSGGTSPSPYNAGRSGSTGTQAQTTQTSTTVSANSVVVKSNTGDINVIGSGISGTQGVDLVAKQGAINVLAGLDTSANHQDSSGHQFGSLGSNGTATGFTVGVSNNHSVQDTAAQTQSTMRSQIVSGNGNVTLDAYQDLTVAGSELSAGKDLTLIGKNVNLDPGTDATQSSASQSSSQFGVSLALGGAVGNAIATVNQSMNNASHASDSRLAALDTAQAGLAGYNAYQVATAKGPSGQPLIKATVSIGGGSSHSDSQSSEVMNDGSTLHAGGTVSIVATGSGAKDANGFATDGDINARGTQISGQDVLLNAARDINLQSAQDTSQQSSHNSSSGGSIGVGLALGGQQNGFTIELSANSANGHANGNGVTNRDTQINAANTVTLTSGRDTNLRGAEVSGNTVDANVGRDLNIASQQDTNTYDSKQTSAGFQASICVPPICYGTTVSGSASASDQTIKNNYQSVVQQSGIYAGSGGYNVYVGNHTQLDGGVLASTATADRNSLSTQTLGFTNLQNTASYSGESMGFGVSGSFGQSTPNGVNLNTPVKQAGSNTPGPSNSQGFGPSGFSAAGTSSSASGTTYAAVSAGKITVRGDAGTGQDSTAGLSRDTANANGSVQNTFDAQKVQNGMAIQQMTGQVGMQVVGDIGKRMQDNAVDSAKRAKDNYDDALARGDTAGMAQAKADYAAASQQYALWADDGAARIAAHAVVAGVGAGMGGGSVPGALGGTLAGDLAGNAVSGATRDTLGGTLLSNLASGLAGAAAGGALGGSAGALSGANGALSADLYNRQLHPDEKKWINDHAAAFAKRQGISIDAAVQELTAQADRQVQNGSPGAWDQNASAFLDQAHGLLAVDPSCPSCGPGYMFYATPAQKADPNMYAGYYPNGAGLNMPSASAIATSANRDQANRNLMGAGVIAGATGAALLVGGPAAASAGALGYAAIGGATGGGMDAAGQYGQSGTVRPVETGFAAMTGALAGPIGANVGFMNNVLLGAATGSVNTAFNNAYYGESNSLSFGGALGALGGAGGYFIGAITTQGLGQILKPFFYENLNSTIPALLQPRIPNPVPGLAGATSGGIASGTTSFVPSQPALK</sequence>
<dbReference type="EMBL" id="JAQQDH010000002">
    <property type="protein sequence ID" value="MFM0443661.1"/>
    <property type="molecule type" value="Genomic_DNA"/>
</dbReference>
<dbReference type="SMART" id="SM00912">
    <property type="entry name" value="Haemagg_act"/>
    <property type="match status" value="1"/>
</dbReference>
<feature type="region of interest" description="Disordered" evidence="1">
    <location>
        <begin position="2360"/>
        <end position="2382"/>
    </location>
</feature>
<dbReference type="Pfam" id="PF05860">
    <property type="entry name" value="TPS"/>
    <property type="match status" value="1"/>
</dbReference>
<feature type="region of interest" description="Disordered" evidence="1">
    <location>
        <begin position="3105"/>
        <end position="3125"/>
    </location>
</feature>
<evidence type="ECO:0000313" key="3">
    <source>
        <dbReference type="EMBL" id="MFM0443661.1"/>
    </source>
</evidence>
<name>A0ABW9BWK6_9BURK</name>
<dbReference type="NCBIfam" id="TIGR01901">
    <property type="entry name" value="adhes_NPXG"/>
    <property type="match status" value="1"/>
</dbReference>
<protein>
    <submittedName>
        <fullName evidence="3">Hemagglutinin repeat-containing protein</fullName>
    </submittedName>
</protein>